<organism evidence="5 6">
    <name type="scientific">Podospora fimiseda</name>
    <dbReference type="NCBI Taxonomy" id="252190"/>
    <lineage>
        <taxon>Eukaryota</taxon>
        <taxon>Fungi</taxon>
        <taxon>Dikarya</taxon>
        <taxon>Ascomycota</taxon>
        <taxon>Pezizomycotina</taxon>
        <taxon>Sordariomycetes</taxon>
        <taxon>Sordariomycetidae</taxon>
        <taxon>Sordariales</taxon>
        <taxon>Podosporaceae</taxon>
        <taxon>Podospora</taxon>
    </lineage>
</organism>
<dbReference type="Proteomes" id="UP001301958">
    <property type="component" value="Unassembled WGS sequence"/>
</dbReference>
<dbReference type="GO" id="GO:0046872">
    <property type="term" value="F:metal ion binding"/>
    <property type="evidence" value="ECO:0007669"/>
    <property type="project" value="UniProtKB-KW"/>
</dbReference>
<dbReference type="CDD" id="cd19165">
    <property type="entry name" value="HemeO"/>
    <property type="match status" value="1"/>
</dbReference>
<keyword evidence="1" id="KW-0349">Heme</keyword>
<evidence type="ECO:0000313" key="6">
    <source>
        <dbReference type="Proteomes" id="UP001301958"/>
    </source>
</evidence>
<gene>
    <name evidence="5" type="ORF">QBC38DRAFT_214994</name>
</gene>
<reference evidence="5" key="2">
    <citation type="submission" date="2023-05" db="EMBL/GenBank/DDBJ databases">
        <authorList>
            <consortium name="Lawrence Berkeley National Laboratory"/>
            <person name="Steindorff A."/>
            <person name="Hensen N."/>
            <person name="Bonometti L."/>
            <person name="Westerberg I."/>
            <person name="Brannstrom I.O."/>
            <person name="Guillou S."/>
            <person name="Cros-Aarteil S."/>
            <person name="Calhoun S."/>
            <person name="Haridas S."/>
            <person name="Kuo A."/>
            <person name="Mondo S."/>
            <person name="Pangilinan J."/>
            <person name="Riley R."/>
            <person name="Labutti K."/>
            <person name="Andreopoulos B."/>
            <person name="Lipzen A."/>
            <person name="Chen C."/>
            <person name="Yanf M."/>
            <person name="Daum C."/>
            <person name="Ng V."/>
            <person name="Clum A."/>
            <person name="Ohm R."/>
            <person name="Martin F."/>
            <person name="Silar P."/>
            <person name="Natvig D."/>
            <person name="Lalanne C."/>
            <person name="Gautier V."/>
            <person name="Ament-Velasquez S.L."/>
            <person name="Kruys A."/>
            <person name="Hutchinson M.I."/>
            <person name="Powell A.J."/>
            <person name="Barry K."/>
            <person name="Miller A.N."/>
            <person name="Grigoriev I.V."/>
            <person name="Debuchy R."/>
            <person name="Gladieux P."/>
            <person name="Thoren M.H."/>
            <person name="Johannesson H."/>
        </authorList>
    </citation>
    <scope>NUCLEOTIDE SEQUENCE</scope>
    <source>
        <strain evidence="5">CBS 990.96</strain>
    </source>
</reference>
<dbReference type="SUPFAM" id="SSF48613">
    <property type="entry name" value="Heme oxygenase-like"/>
    <property type="match status" value="1"/>
</dbReference>
<dbReference type="InterPro" id="IPR016084">
    <property type="entry name" value="Haem_Oase-like_multi-hlx"/>
</dbReference>
<evidence type="ECO:0000256" key="3">
    <source>
        <dbReference type="ARBA" id="ARBA00023004"/>
    </source>
</evidence>
<reference evidence="5" key="1">
    <citation type="journal article" date="2023" name="Mol. Phylogenet. Evol.">
        <title>Genome-scale phylogeny and comparative genomics of the fungal order Sordariales.</title>
        <authorList>
            <person name="Hensen N."/>
            <person name="Bonometti L."/>
            <person name="Westerberg I."/>
            <person name="Brannstrom I.O."/>
            <person name="Guillou S."/>
            <person name="Cros-Aarteil S."/>
            <person name="Calhoun S."/>
            <person name="Haridas S."/>
            <person name="Kuo A."/>
            <person name="Mondo S."/>
            <person name="Pangilinan J."/>
            <person name="Riley R."/>
            <person name="LaButti K."/>
            <person name="Andreopoulos B."/>
            <person name="Lipzen A."/>
            <person name="Chen C."/>
            <person name="Yan M."/>
            <person name="Daum C."/>
            <person name="Ng V."/>
            <person name="Clum A."/>
            <person name="Steindorff A."/>
            <person name="Ohm R.A."/>
            <person name="Martin F."/>
            <person name="Silar P."/>
            <person name="Natvig D.O."/>
            <person name="Lalanne C."/>
            <person name="Gautier V."/>
            <person name="Ament-Velasquez S.L."/>
            <person name="Kruys A."/>
            <person name="Hutchinson M.I."/>
            <person name="Powell A.J."/>
            <person name="Barry K."/>
            <person name="Miller A.N."/>
            <person name="Grigoriev I.V."/>
            <person name="Debuchy R."/>
            <person name="Gladieux P."/>
            <person name="Hiltunen Thoren M."/>
            <person name="Johannesson H."/>
        </authorList>
    </citation>
    <scope>NUCLEOTIDE SEQUENCE</scope>
    <source>
        <strain evidence="5">CBS 990.96</strain>
    </source>
</reference>
<dbReference type="PANTHER" id="PTHR10720">
    <property type="entry name" value="HEME OXYGENASE"/>
    <property type="match status" value="1"/>
</dbReference>
<evidence type="ECO:0008006" key="7">
    <source>
        <dbReference type="Google" id="ProtNLM"/>
    </source>
</evidence>
<dbReference type="InterPro" id="IPR002051">
    <property type="entry name" value="Haem_Oase"/>
</dbReference>
<evidence type="ECO:0000256" key="1">
    <source>
        <dbReference type="ARBA" id="ARBA00022617"/>
    </source>
</evidence>
<evidence type="ECO:0000313" key="5">
    <source>
        <dbReference type="EMBL" id="KAK4226892.1"/>
    </source>
</evidence>
<proteinExistence type="predicted"/>
<dbReference type="GO" id="GO:0006788">
    <property type="term" value="P:heme oxidation"/>
    <property type="evidence" value="ECO:0007669"/>
    <property type="project" value="InterPro"/>
</dbReference>
<dbReference type="Gene3D" id="1.20.910.10">
    <property type="entry name" value="Heme oxygenase-like"/>
    <property type="match status" value="1"/>
</dbReference>
<dbReference type="GO" id="GO:0004392">
    <property type="term" value="F:heme oxygenase (decyclizing) activity"/>
    <property type="evidence" value="ECO:0007669"/>
    <property type="project" value="InterPro"/>
</dbReference>
<evidence type="ECO:0000256" key="4">
    <source>
        <dbReference type="SAM" id="MobiDB-lite"/>
    </source>
</evidence>
<feature type="region of interest" description="Disordered" evidence="4">
    <location>
        <begin position="76"/>
        <end position="107"/>
    </location>
</feature>
<dbReference type="EMBL" id="MU865340">
    <property type="protein sequence ID" value="KAK4226892.1"/>
    <property type="molecule type" value="Genomic_DNA"/>
</dbReference>
<keyword evidence="6" id="KW-1185">Reference proteome</keyword>
<keyword evidence="2" id="KW-0479">Metal-binding</keyword>
<sequence>MENQQPAHHLGDNINIATRTAHTKLNKNLLVRLPLCLPPRACNPTVYLSGILHIAPIYLAFEYAWDAILDSHELNSTSQRGDCGPEPCDPDSLASSPTPSSDLPPSRTLPLFPFGTADPVAKHHRSGACERLHEVLGQLRIEGMRRTENLLADIGAMSGWSEEEVKANVKKAGEGGRLKEFVAHIKRTIDKNPEVLLAYAWVLYMALFSGGRFIRSSLEGAGVEFWSRKSDPVPPLEVACNTPTVSSPSGVGDFPLSFFRFATPRDGEDLKIEFKKRFLACGESLLTQKERDRVVREAICIFDNMNLIVGQLDGVFEGMNRSPTNSLDSWAGLLVPSTTADNTSGVTKSLYRLRDSVAVAKERLGMVGWNKDKIHHANSGYKETAPEGMEGNGTTVHAKGTLTSTVKKQEGSSDENKGGKTGVRVVRFGSDTAVLLDKHGRTSGKSVSVRPEGTTELTQQNHGISGLEMFEKTSSIWDDKVSLTTVESTFWSLILVAAVAGLIWGYGQA</sequence>
<comment type="caution">
    <text evidence="5">The sequence shown here is derived from an EMBL/GenBank/DDBJ whole genome shotgun (WGS) entry which is preliminary data.</text>
</comment>
<protein>
    <recommendedName>
        <fullName evidence="7">Heme oxygenase</fullName>
    </recommendedName>
</protein>
<evidence type="ECO:0000256" key="2">
    <source>
        <dbReference type="ARBA" id="ARBA00022723"/>
    </source>
</evidence>
<accession>A0AAN7GXY2</accession>
<name>A0AAN7GXY2_9PEZI</name>
<dbReference type="AlphaFoldDB" id="A0AAN7GXY2"/>
<keyword evidence="3" id="KW-0408">Iron</keyword>
<feature type="compositionally biased region" description="Low complexity" evidence="4">
    <location>
        <begin position="90"/>
        <end position="107"/>
    </location>
</feature>
<dbReference type="PANTHER" id="PTHR10720:SF0">
    <property type="entry name" value="HEME OXYGENASE"/>
    <property type="match status" value="1"/>
</dbReference>